<evidence type="ECO:0000313" key="15">
    <source>
        <dbReference type="Proteomes" id="UP000253250"/>
    </source>
</evidence>
<evidence type="ECO:0000256" key="5">
    <source>
        <dbReference type="ARBA" id="ARBA00022643"/>
    </source>
</evidence>
<keyword evidence="10" id="KW-0028">Amino-acid biosynthesis</keyword>
<dbReference type="InterPro" id="IPR003097">
    <property type="entry name" value="CysJ-like_FAD-binding"/>
</dbReference>
<keyword evidence="7" id="KW-0521">NADP</keyword>
<dbReference type="SUPFAM" id="SSF63380">
    <property type="entry name" value="Riboflavin synthase domain-like"/>
    <property type="match status" value="1"/>
</dbReference>
<dbReference type="InterPro" id="IPR017938">
    <property type="entry name" value="Riboflavin_synthase-like_b-brl"/>
</dbReference>
<sequence>MNTSAHKTPLSPAKTGALHALVEGLSREQVAWVSGYLAGLGAVAEDQAIPAAAPAPEVMVLHGSQTGNAERVARDLHARLAGRGLAARIDSLGAYPGARLGRERVVLIVVSTYGEGEPPDAAQAFHAFVMGERAPRLADLRYAVLALGDRGYERFCQTGRDLDARLAALGATRLHGLGECDLDYEQTARAWGDAVLEALADGVVAPPAPALRLVATVPAYDRARPCPAVLVENIRITGRGSSKDVRHIVLAPTAPLTFAPGDALAVVPRNESELIASILAATGLQGCERVSDARSGDRELTTALEGHYEIRALSRPFLERWAMLADAAPLKALLAATEADALKAYGADRDMSDVMREFPVKGLSAADLVSALRPLAPRLYSIASSGRADPDHVHLTVGVVRYECRGRVHRGVASNWLAERVVSGAEVPVTVHVNERFRLPADPATPILMVGAGTGVAPFRAFLEERALLGATGAHWLIVGDRQFHSDFLYQREWLDYRRKGVLQRLDAVFSRDAPRKEYVQHRLLAASREVYAWLAEGGHLYVCGDARGMGEGVHAALLTIVERARPGGRERAADYLRALMAEGRYQRDLY</sequence>
<evidence type="ECO:0000313" key="14">
    <source>
        <dbReference type="EMBL" id="RCN57247.1"/>
    </source>
</evidence>
<dbReference type="InterPro" id="IPR023173">
    <property type="entry name" value="NADPH_Cyt_P450_Rdtase_alpha"/>
</dbReference>
<dbReference type="Pfam" id="PF00258">
    <property type="entry name" value="Flavodoxin_1"/>
    <property type="match status" value="1"/>
</dbReference>
<dbReference type="PROSITE" id="PS51384">
    <property type="entry name" value="FAD_FR"/>
    <property type="match status" value="1"/>
</dbReference>
<dbReference type="PANTHER" id="PTHR19384:SF128">
    <property type="entry name" value="NADPH OXIDOREDUCTASE A"/>
    <property type="match status" value="1"/>
</dbReference>
<dbReference type="PROSITE" id="PS50902">
    <property type="entry name" value="FLAVODOXIN_LIKE"/>
    <property type="match status" value="1"/>
</dbReference>
<dbReference type="InterPro" id="IPR001709">
    <property type="entry name" value="Flavoprot_Pyr_Nucl_cyt_Rdtase"/>
</dbReference>
<dbReference type="EC" id="1.8.1.2" evidence="3"/>
<keyword evidence="10" id="KW-0198">Cysteine biosynthesis</keyword>
<dbReference type="InterPro" id="IPR029039">
    <property type="entry name" value="Flavoprotein-like_sf"/>
</dbReference>
<evidence type="ECO:0000259" key="12">
    <source>
        <dbReference type="PROSITE" id="PS50902"/>
    </source>
</evidence>
<name>A0A368HJK7_9GAMM</name>
<dbReference type="RefSeq" id="WP_114283285.1">
    <property type="nucleotide sequence ID" value="NZ_PSYR01000002.1"/>
</dbReference>
<evidence type="ECO:0000256" key="3">
    <source>
        <dbReference type="ARBA" id="ARBA00012604"/>
    </source>
</evidence>
<dbReference type="Gene3D" id="2.40.30.10">
    <property type="entry name" value="Translation factors"/>
    <property type="match status" value="1"/>
</dbReference>
<accession>A0A368HJK7</accession>
<gene>
    <name evidence="14" type="ORF">C4900_13930</name>
</gene>
<evidence type="ECO:0000256" key="9">
    <source>
        <dbReference type="ARBA" id="ARBA00023002"/>
    </source>
</evidence>
<dbReference type="InterPro" id="IPR001094">
    <property type="entry name" value="Flavdoxin-like"/>
</dbReference>
<dbReference type="InterPro" id="IPR017927">
    <property type="entry name" value="FAD-bd_FR_type"/>
</dbReference>
<feature type="domain" description="Flavodoxin-like" evidence="12">
    <location>
        <begin position="58"/>
        <end position="196"/>
    </location>
</feature>
<reference evidence="14 15" key="1">
    <citation type="submission" date="2018-02" db="EMBL/GenBank/DDBJ databases">
        <title>Insights into the biology of acidophilic members of the Acidiferrobacteraceae family derived from comparative genomic analyses.</title>
        <authorList>
            <person name="Issotta F."/>
            <person name="Thyssen C."/>
            <person name="Mena C."/>
            <person name="Moya A."/>
            <person name="Bellenberg S."/>
            <person name="Sproer C."/>
            <person name="Covarrubias P.C."/>
            <person name="Sand W."/>
            <person name="Quatrini R."/>
            <person name="Vera M."/>
        </authorList>
    </citation>
    <scope>NUCLEOTIDE SEQUENCE [LARGE SCALE GENOMIC DNA]</scope>
    <source>
        <strain evidence="15">m-1</strain>
    </source>
</reference>
<keyword evidence="8" id="KW-0249">Electron transport</keyword>
<dbReference type="Pfam" id="PF00175">
    <property type="entry name" value="NAD_binding_1"/>
    <property type="match status" value="1"/>
</dbReference>
<dbReference type="GO" id="GO:0004783">
    <property type="term" value="F:sulfite reductase (NADPH) activity"/>
    <property type="evidence" value="ECO:0007669"/>
    <property type="project" value="UniProtKB-EC"/>
</dbReference>
<dbReference type="Proteomes" id="UP000253250">
    <property type="component" value="Unassembled WGS sequence"/>
</dbReference>
<dbReference type="InterPro" id="IPR001433">
    <property type="entry name" value="OxRdtase_FAD/NAD-bd"/>
</dbReference>
<dbReference type="Pfam" id="PF00667">
    <property type="entry name" value="FAD_binding_1"/>
    <property type="match status" value="1"/>
</dbReference>
<dbReference type="SUPFAM" id="SSF52343">
    <property type="entry name" value="Ferredoxin reductase-like, C-terminal NADP-linked domain"/>
    <property type="match status" value="1"/>
</dbReference>
<keyword evidence="6" id="KW-0274">FAD</keyword>
<dbReference type="SUPFAM" id="SSF52218">
    <property type="entry name" value="Flavoproteins"/>
    <property type="match status" value="1"/>
</dbReference>
<dbReference type="GO" id="GO:0019344">
    <property type="term" value="P:cysteine biosynthetic process"/>
    <property type="evidence" value="ECO:0007669"/>
    <property type="project" value="UniProtKB-KW"/>
</dbReference>
<evidence type="ECO:0000259" key="13">
    <source>
        <dbReference type="PROSITE" id="PS51384"/>
    </source>
</evidence>
<evidence type="ECO:0000256" key="10">
    <source>
        <dbReference type="ARBA" id="ARBA00023192"/>
    </source>
</evidence>
<evidence type="ECO:0000256" key="6">
    <source>
        <dbReference type="ARBA" id="ARBA00022827"/>
    </source>
</evidence>
<evidence type="ECO:0000256" key="8">
    <source>
        <dbReference type="ARBA" id="ARBA00022982"/>
    </source>
</evidence>
<dbReference type="GO" id="GO:0010181">
    <property type="term" value="F:FMN binding"/>
    <property type="evidence" value="ECO:0007669"/>
    <property type="project" value="InterPro"/>
</dbReference>
<dbReference type="Gene3D" id="1.20.990.10">
    <property type="entry name" value="NADPH-cytochrome p450 Reductase, Chain A, domain 3"/>
    <property type="match status" value="1"/>
</dbReference>
<keyword evidence="4" id="KW-0285">Flavoprotein</keyword>
<dbReference type="FunFam" id="3.40.50.80:FF:000001">
    <property type="entry name" value="NADPH--cytochrome P450 reductase 1"/>
    <property type="match status" value="1"/>
</dbReference>
<evidence type="ECO:0000256" key="1">
    <source>
        <dbReference type="ARBA" id="ARBA00001917"/>
    </source>
</evidence>
<dbReference type="InterPro" id="IPR039261">
    <property type="entry name" value="FNR_nucleotide-bd"/>
</dbReference>
<evidence type="ECO:0000256" key="2">
    <source>
        <dbReference type="ARBA" id="ARBA00001974"/>
    </source>
</evidence>
<dbReference type="Gene3D" id="3.40.50.80">
    <property type="entry name" value="Nucleotide-binding domain of ferredoxin-NADP reductase (FNR) module"/>
    <property type="match status" value="1"/>
</dbReference>
<feature type="domain" description="FAD-binding FR-type" evidence="13">
    <location>
        <begin position="223"/>
        <end position="440"/>
    </location>
</feature>
<keyword evidence="15" id="KW-1185">Reference proteome</keyword>
<dbReference type="AlphaFoldDB" id="A0A368HJK7"/>
<organism evidence="14 15">
    <name type="scientific">Acidiferrobacter thiooxydans</name>
    <dbReference type="NCBI Taxonomy" id="163359"/>
    <lineage>
        <taxon>Bacteria</taxon>
        <taxon>Pseudomonadati</taxon>
        <taxon>Pseudomonadota</taxon>
        <taxon>Gammaproteobacteria</taxon>
        <taxon>Acidiferrobacterales</taxon>
        <taxon>Acidiferrobacteraceae</taxon>
        <taxon>Acidiferrobacter</taxon>
    </lineage>
</organism>
<evidence type="ECO:0000256" key="7">
    <source>
        <dbReference type="ARBA" id="ARBA00022857"/>
    </source>
</evidence>
<protein>
    <recommendedName>
        <fullName evidence="3">assimilatory sulfite reductase (NADPH)</fullName>
        <ecNumber evidence="3">1.8.1.2</ecNumber>
    </recommendedName>
</protein>
<dbReference type="Gene3D" id="3.40.50.360">
    <property type="match status" value="1"/>
</dbReference>
<keyword evidence="8" id="KW-0813">Transport</keyword>
<evidence type="ECO:0000256" key="11">
    <source>
        <dbReference type="ARBA" id="ARBA00052219"/>
    </source>
</evidence>
<comment type="cofactor">
    <cofactor evidence="1">
        <name>FMN</name>
        <dbReference type="ChEBI" id="CHEBI:58210"/>
    </cofactor>
</comment>
<dbReference type="OrthoDB" id="9816402at2"/>
<dbReference type="GO" id="GO:0005829">
    <property type="term" value="C:cytosol"/>
    <property type="evidence" value="ECO:0007669"/>
    <property type="project" value="TreeGrafter"/>
</dbReference>
<evidence type="ECO:0000256" key="4">
    <source>
        <dbReference type="ARBA" id="ARBA00022630"/>
    </source>
</evidence>
<dbReference type="GO" id="GO:0050660">
    <property type="term" value="F:flavin adenine dinucleotide binding"/>
    <property type="evidence" value="ECO:0007669"/>
    <property type="project" value="TreeGrafter"/>
</dbReference>
<proteinExistence type="predicted"/>
<comment type="catalytic activity">
    <reaction evidence="11">
        <text>hydrogen sulfide + 3 NADP(+) + 3 H2O = sulfite + 3 NADPH + 4 H(+)</text>
        <dbReference type="Rhea" id="RHEA:13801"/>
        <dbReference type="ChEBI" id="CHEBI:15377"/>
        <dbReference type="ChEBI" id="CHEBI:15378"/>
        <dbReference type="ChEBI" id="CHEBI:17359"/>
        <dbReference type="ChEBI" id="CHEBI:29919"/>
        <dbReference type="ChEBI" id="CHEBI:57783"/>
        <dbReference type="ChEBI" id="CHEBI:58349"/>
        <dbReference type="EC" id="1.8.1.2"/>
    </reaction>
</comment>
<dbReference type="EMBL" id="PSYR01000002">
    <property type="protein sequence ID" value="RCN57247.1"/>
    <property type="molecule type" value="Genomic_DNA"/>
</dbReference>
<keyword evidence="5" id="KW-0288">FMN</keyword>
<comment type="cofactor">
    <cofactor evidence="2">
        <name>FAD</name>
        <dbReference type="ChEBI" id="CHEBI:57692"/>
    </cofactor>
</comment>
<keyword evidence="9" id="KW-0560">Oxidoreductase</keyword>
<dbReference type="PANTHER" id="PTHR19384">
    <property type="entry name" value="NITRIC OXIDE SYNTHASE-RELATED"/>
    <property type="match status" value="1"/>
</dbReference>
<comment type="caution">
    <text evidence="14">The sequence shown here is derived from an EMBL/GenBank/DDBJ whole genome shotgun (WGS) entry which is preliminary data.</text>
</comment>
<dbReference type="PRINTS" id="PR00371">
    <property type="entry name" value="FPNCR"/>
</dbReference>
<dbReference type="InterPro" id="IPR008254">
    <property type="entry name" value="Flavodoxin/NO_synth"/>
</dbReference>
<dbReference type="PRINTS" id="PR00369">
    <property type="entry name" value="FLAVODOXIN"/>
</dbReference>